<dbReference type="AlphaFoldDB" id="A0ABD5RCL2"/>
<dbReference type="InterPro" id="IPR012340">
    <property type="entry name" value="NA-bd_OB-fold"/>
</dbReference>
<dbReference type="SUPFAM" id="SSF55681">
    <property type="entry name" value="Class II aaRS and biotin synthetases"/>
    <property type="match status" value="1"/>
</dbReference>
<feature type="binding site" evidence="10">
    <location>
        <position position="213"/>
    </location>
    <ligand>
        <name>L-aspartate</name>
        <dbReference type="ChEBI" id="CHEBI:29991"/>
    </ligand>
</feature>
<evidence type="ECO:0000256" key="5">
    <source>
        <dbReference type="ARBA" id="ARBA00022741"/>
    </source>
</evidence>
<dbReference type="InterPro" id="IPR002312">
    <property type="entry name" value="Asp/Asn-tRNA-synth_IIb"/>
</dbReference>
<dbReference type="NCBIfam" id="NF003483">
    <property type="entry name" value="PRK05159.1"/>
    <property type="match status" value="1"/>
</dbReference>
<comment type="catalytic activity">
    <reaction evidence="10">
        <text>tRNA(Asx) + L-aspartate + ATP = L-aspartyl-tRNA(Asx) + AMP + diphosphate</text>
        <dbReference type="Rhea" id="RHEA:18349"/>
        <dbReference type="Rhea" id="RHEA-COMP:9710"/>
        <dbReference type="Rhea" id="RHEA-COMP:9711"/>
        <dbReference type="ChEBI" id="CHEBI:29991"/>
        <dbReference type="ChEBI" id="CHEBI:30616"/>
        <dbReference type="ChEBI" id="CHEBI:33019"/>
        <dbReference type="ChEBI" id="CHEBI:78442"/>
        <dbReference type="ChEBI" id="CHEBI:78516"/>
        <dbReference type="ChEBI" id="CHEBI:456215"/>
        <dbReference type="EC" id="6.1.1.23"/>
    </reaction>
</comment>
<dbReference type="RefSeq" id="WP_227229754.1">
    <property type="nucleotide sequence ID" value="NZ_JAJCVJ010000002.1"/>
</dbReference>
<keyword evidence="5 10" id="KW-0547">Nucleotide-binding</keyword>
<dbReference type="Gene3D" id="3.30.930.10">
    <property type="entry name" value="Bira Bifunctional Protein, Domain 2"/>
    <property type="match status" value="1"/>
</dbReference>
<feature type="binding site" evidence="10">
    <location>
        <begin position="221"/>
        <end position="223"/>
    </location>
    <ligand>
        <name>ATP</name>
        <dbReference type="ChEBI" id="CHEBI:30616"/>
    </ligand>
</feature>
<dbReference type="NCBIfam" id="TIGR00458">
    <property type="entry name" value="aspS_nondisc"/>
    <property type="match status" value="1"/>
</dbReference>
<dbReference type="PROSITE" id="PS50862">
    <property type="entry name" value="AA_TRNA_LIGASE_II"/>
    <property type="match status" value="1"/>
</dbReference>
<dbReference type="GO" id="GO:0050560">
    <property type="term" value="F:aspartate-tRNA(Asn) ligase activity"/>
    <property type="evidence" value="ECO:0007669"/>
    <property type="project" value="UniProtKB-EC"/>
</dbReference>
<evidence type="ECO:0000256" key="1">
    <source>
        <dbReference type="ARBA" id="ARBA00004496"/>
    </source>
</evidence>
<dbReference type="Gene3D" id="2.40.50.140">
    <property type="entry name" value="Nucleic acid-binding proteins"/>
    <property type="match status" value="1"/>
</dbReference>
<feature type="region of interest" description="Aspartate" evidence="10">
    <location>
        <begin position="191"/>
        <end position="194"/>
    </location>
</feature>
<keyword evidence="10" id="KW-0479">Metal-binding</keyword>
<dbReference type="EC" id="6.1.1.23" evidence="10"/>
<dbReference type="PANTHER" id="PTHR43450:SF1">
    <property type="entry name" value="ASPARTATE--TRNA LIGASE, CYTOPLASMIC"/>
    <property type="match status" value="1"/>
</dbReference>
<evidence type="ECO:0000256" key="6">
    <source>
        <dbReference type="ARBA" id="ARBA00022840"/>
    </source>
</evidence>
<feature type="binding site" evidence="10">
    <location>
        <position position="365"/>
    </location>
    <ligand>
        <name>L-aspartate</name>
        <dbReference type="ChEBI" id="CHEBI:29991"/>
    </ligand>
</feature>
<gene>
    <name evidence="10 12" type="primary">aspS</name>
    <name evidence="12" type="ORF">ACFPJ5_11180</name>
</gene>
<organism evidence="12 13">
    <name type="scientific">Salinirubrum litoreum</name>
    <dbReference type="NCBI Taxonomy" id="1126234"/>
    <lineage>
        <taxon>Archaea</taxon>
        <taxon>Methanobacteriati</taxon>
        <taxon>Methanobacteriota</taxon>
        <taxon>Stenosarchaea group</taxon>
        <taxon>Halobacteria</taxon>
        <taxon>Halobacteriales</taxon>
        <taxon>Haloferacaceae</taxon>
        <taxon>Salinirubrum</taxon>
    </lineage>
</organism>
<comment type="similarity">
    <text evidence="2 10">Belongs to the class-II aminoacyl-tRNA synthetase family. Type 2 subfamily.</text>
</comment>
<keyword evidence="6 10" id="KW-0067">ATP-binding</keyword>
<dbReference type="InterPro" id="IPR004365">
    <property type="entry name" value="NA-bd_OB_tRNA"/>
</dbReference>
<evidence type="ECO:0000313" key="13">
    <source>
        <dbReference type="Proteomes" id="UP001596201"/>
    </source>
</evidence>
<evidence type="ECO:0000259" key="11">
    <source>
        <dbReference type="PROSITE" id="PS50862"/>
    </source>
</evidence>
<keyword evidence="4 10" id="KW-0436">Ligase</keyword>
<comment type="subunit">
    <text evidence="10">Homodimer.</text>
</comment>
<name>A0ABD5RCL2_9EURY</name>
<feature type="binding site" evidence="10">
    <location>
        <begin position="406"/>
        <end position="409"/>
    </location>
    <ligand>
        <name>ATP</name>
        <dbReference type="ChEBI" id="CHEBI:30616"/>
    </ligand>
</feature>
<feature type="binding site" evidence="10">
    <location>
        <position position="361"/>
    </location>
    <ligand>
        <name>L-aspartate</name>
        <dbReference type="ChEBI" id="CHEBI:29991"/>
    </ligand>
</feature>
<keyword evidence="13" id="KW-1185">Reference proteome</keyword>
<evidence type="ECO:0000256" key="4">
    <source>
        <dbReference type="ARBA" id="ARBA00022598"/>
    </source>
</evidence>
<dbReference type="Pfam" id="PF00152">
    <property type="entry name" value="tRNA-synt_2"/>
    <property type="match status" value="1"/>
</dbReference>
<evidence type="ECO:0000313" key="12">
    <source>
        <dbReference type="EMBL" id="MFC5367503.1"/>
    </source>
</evidence>
<feature type="binding site" evidence="10">
    <location>
        <position position="358"/>
    </location>
    <ligand>
        <name>Mg(2+)</name>
        <dbReference type="ChEBI" id="CHEBI:18420"/>
        <label>3</label>
    </ligand>
</feature>
<dbReference type="PRINTS" id="PR01042">
    <property type="entry name" value="TRNASYNTHASP"/>
</dbReference>
<dbReference type="CDD" id="cd00776">
    <property type="entry name" value="AsxRS_core"/>
    <property type="match status" value="1"/>
</dbReference>
<keyword evidence="9 10" id="KW-0030">Aminoacyl-tRNA synthetase</keyword>
<feature type="binding site" evidence="10">
    <location>
        <position position="358"/>
    </location>
    <ligand>
        <name>ATP</name>
        <dbReference type="ChEBI" id="CHEBI:30616"/>
    </ligand>
</feature>
<dbReference type="HAMAP" id="MF_02075">
    <property type="entry name" value="Asp_tRNA_synth_type2"/>
    <property type="match status" value="1"/>
</dbReference>
<keyword evidence="3 10" id="KW-0963">Cytoplasm</keyword>
<evidence type="ECO:0000256" key="7">
    <source>
        <dbReference type="ARBA" id="ARBA00022842"/>
    </source>
</evidence>
<feature type="site" description="Important for tRNA non-discrimination" evidence="10">
    <location>
        <position position="84"/>
    </location>
</feature>
<dbReference type="Pfam" id="PF01336">
    <property type="entry name" value="tRNA_anti-codon"/>
    <property type="match status" value="1"/>
</dbReference>
<comment type="subcellular location">
    <subcellularLocation>
        <location evidence="1 10">Cytoplasm</location>
    </subcellularLocation>
</comment>
<dbReference type="Proteomes" id="UP001596201">
    <property type="component" value="Unassembled WGS sequence"/>
</dbReference>
<reference evidence="12 13" key="1">
    <citation type="journal article" date="2019" name="Int. J. Syst. Evol. Microbiol.">
        <title>The Global Catalogue of Microorganisms (GCM) 10K type strain sequencing project: providing services to taxonomists for standard genome sequencing and annotation.</title>
        <authorList>
            <consortium name="The Broad Institute Genomics Platform"/>
            <consortium name="The Broad Institute Genome Sequencing Center for Infectious Disease"/>
            <person name="Wu L."/>
            <person name="Ma J."/>
        </authorList>
    </citation>
    <scope>NUCLEOTIDE SEQUENCE [LARGE SCALE GENOMIC DNA]</scope>
    <source>
        <strain evidence="12 13">CGMCC 1.12237</strain>
    </source>
</reference>
<dbReference type="GO" id="GO:0005737">
    <property type="term" value="C:cytoplasm"/>
    <property type="evidence" value="ECO:0007669"/>
    <property type="project" value="UniProtKB-SubCell"/>
</dbReference>
<keyword evidence="7 10" id="KW-0460">Magnesium</keyword>
<evidence type="ECO:0000256" key="3">
    <source>
        <dbReference type="ARBA" id="ARBA00022490"/>
    </source>
</evidence>
<evidence type="ECO:0000256" key="9">
    <source>
        <dbReference type="ARBA" id="ARBA00023146"/>
    </source>
</evidence>
<feature type="binding site" evidence="10">
    <location>
        <begin position="213"/>
        <end position="215"/>
    </location>
    <ligand>
        <name>ATP</name>
        <dbReference type="ChEBI" id="CHEBI:30616"/>
    </ligand>
</feature>
<protein>
    <recommendedName>
        <fullName evidence="10">Aspartate--tRNA(Asp/Asn) ligase</fullName>
        <ecNumber evidence="10">6.1.1.23</ecNumber>
    </recommendedName>
    <alternativeName>
        <fullName evidence="10">Aspartyl-tRNA synthetase</fullName>
        <shortName evidence="10">AspRS</shortName>
    </alternativeName>
    <alternativeName>
        <fullName evidence="10">Non-discriminating aspartyl-tRNA synthetase</fullName>
        <shortName evidence="10">ND-AspRS</shortName>
    </alternativeName>
</protein>
<feature type="binding site" evidence="10">
    <location>
        <position position="358"/>
    </location>
    <ligand>
        <name>Mg(2+)</name>
        <dbReference type="ChEBI" id="CHEBI:18420"/>
        <label>2</label>
    </ligand>
</feature>
<dbReference type="GO" id="GO:0004815">
    <property type="term" value="F:aspartate-tRNA ligase activity"/>
    <property type="evidence" value="ECO:0007669"/>
    <property type="project" value="UniProtKB-UniRule"/>
</dbReference>
<comment type="caution">
    <text evidence="12">The sequence shown here is derived from an EMBL/GenBank/DDBJ whole genome shotgun (WGS) entry which is preliminary data.</text>
</comment>
<dbReference type="GO" id="GO:0005524">
    <property type="term" value="F:ATP binding"/>
    <property type="evidence" value="ECO:0007669"/>
    <property type="project" value="UniProtKB-UniRule"/>
</dbReference>
<keyword evidence="8 10" id="KW-0648">Protein biosynthesis</keyword>
<dbReference type="InterPro" id="IPR004523">
    <property type="entry name" value="Asp-tRNA_synthase_2"/>
</dbReference>
<proteinExistence type="inferred from homology"/>
<dbReference type="EMBL" id="JBHSKX010000002">
    <property type="protein sequence ID" value="MFC5367503.1"/>
    <property type="molecule type" value="Genomic_DNA"/>
</dbReference>
<dbReference type="InterPro" id="IPR004364">
    <property type="entry name" value="Aa-tRNA-synt_II"/>
</dbReference>
<dbReference type="GO" id="GO:0000287">
    <property type="term" value="F:magnesium ion binding"/>
    <property type="evidence" value="ECO:0007669"/>
    <property type="project" value="UniProtKB-UniRule"/>
</dbReference>
<dbReference type="FunFam" id="3.30.930.10:FF:000038">
    <property type="entry name" value="Aspartate--tRNA ligase"/>
    <property type="match status" value="1"/>
</dbReference>
<dbReference type="InterPro" id="IPR045864">
    <property type="entry name" value="aa-tRNA-synth_II/BPL/LPL"/>
</dbReference>
<comment type="cofactor">
    <cofactor evidence="10">
        <name>Mg(2+)</name>
        <dbReference type="ChEBI" id="CHEBI:18420"/>
    </cofactor>
    <text evidence="10">Binds 3 Mg(2+) cations per subunit. The strongest magnesium site (Mg1) is bound to the beta- and gamma-phosphates of ATP and four water molecules complete its coordination sphere.</text>
</comment>
<dbReference type="SUPFAM" id="SSF50249">
    <property type="entry name" value="Nucleic acid-binding proteins"/>
    <property type="match status" value="1"/>
</dbReference>
<dbReference type="GO" id="GO:0006422">
    <property type="term" value="P:aspartyl-tRNA aminoacylation"/>
    <property type="evidence" value="ECO:0007669"/>
    <property type="project" value="UniProtKB-UniRule"/>
</dbReference>
<feature type="binding site" evidence="10">
    <location>
        <position position="361"/>
    </location>
    <ligand>
        <name>Mg(2+)</name>
        <dbReference type="ChEBI" id="CHEBI:18420"/>
        <label>2</label>
    </ligand>
</feature>
<evidence type="ECO:0000256" key="2">
    <source>
        <dbReference type="ARBA" id="ARBA00005312"/>
    </source>
</evidence>
<accession>A0ABD5RCL2</accession>
<dbReference type="PANTHER" id="PTHR43450">
    <property type="entry name" value="ASPARTYL-TRNA SYNTHETASE"/>
    <property type="match status" value="1"/>
</dbReference>
<evidence type="ECO:0000256" key="8">
    <source>
        <dbReference type="ARBA" id="ARBA00022917"/>
    </source>
</evidence>
<sequence>MIERIYAEDVTAEQDGDEISVAGHVHDVRDLGGLLFVILRDGTGRIQLVFKEDDDADLFAAAEDLSREDVIHVTGIVQAADQAPGGAELAPTAMDVLSESESPLPLEVSKDVDADLSTRLDTRYMDVRNPEVRAIFSLRSKAMAAMRDWFESEQFEEVDTPLLSEAGAEGGADLFPVVYYGREAFLSQSPQLYKQMLVAAGFDRLYEVGHAFRAEDFSTSRHVSEIAMFDVELGFITDHNDVMDVQEESLRHTIRAVVENAERELELLGSELTVPEEPFPRITFDEALDILEEEYGHFPEDPTDLDTKGEKLLGEYFEEQGHPAIFVVGYPKEKFYYWQREGDDIASRKFDLLYRGQELSSGGQREHDRETLIAAMEAGGVDPDDFSFYLDAFRYGVPPHGGYGLGIDRLIQQLAGLDNIKEAILFPRDPERLSP</sequence>
<feature type="binding site" evidence="10">
    <location>
        <position position="169"/>
    </location>
    <ligand>
        <name>L-aspartate</name>
        <dbReference type="ChEBI" id="CHEBI:29991"/>
    </ligand>
</feature>
<comment type="caution">
    <text evidence="10">Lacks conserved residue(s) required for the propagation of feature annotation.</text>
</comment>
<evidence type="ECO:0000256" key="10">
    <source>
        <dbReference type="HAMAP-Rule" id="MF_02075"/>
    </source>
</evidence>
<dbReference type="InterPro" id="IPR006195">
    <property type="entry name" value="aa-tRNA-synth_II"/>
</dbReference>
<comment type="function">
    <text evidence="10">Aspartyl-tRNA synthetase with relaxed tRNA specificity since it is able to aspartylate not only its cognate tRNA(Asp) but also tRNA(Asn). Reaction proceeds in two steps: L-aspartate is first activated by ATP to form Asp-AMP and then transferred to the acceptor end of tRNA(Asp/Asn).</text>
</comment>
<feature type="domain" description="Aminoacyl-transfer RNA synthetases class-II family profile" evidence="11">
    <location>
        <begin position="136"/>
        <end position="427"/>
    </location>
</feature>